<dbReference type="InterPro" id="IPR000760">
    <property type="entry name" value="Inositol_monophosphatase-like"/>
</dbReference>
<evidence type="ECO:0000256" key="2">
    <source>
        <dbReference type="ARBA" id="ARBA00001946"/>
    </source>
</evidence>
<evidence type="ECO:0000256" key="4">
    <source>
        <dbReference type="ARBA" id="ARBA00009759"/>
    </source>
</evidence>
<dbReference type="Pfam" id="PF00459">
    <property type="entry name" value="Inositol_P"/>
    <property type="match status" value="1"/>
</dbReference>
<dbReference type="FunFam" id="3.30.540.10:FF:000004">
    <property type="entry name" value="Inositol-1-monophosphatase"/>
    <property type="match status" value="1"/>
</dbReference>
<comment type="similarity">
    <text evidence="4 9">Belongs to the inositol monophosphatase superfamily.</text>
</comment>
<keyword evidence="5 8" id="KW-0479">Metal-binding</keyword>
<dbReference type="InterPro" id="IPR033942">
    <property type="entry name" value="IMPase"/>
</dbReference>
<feature type="binding site" evidence="8">
    <location>
        <position position="93"/>
    </location>
    <ligand>
        <name>Mg(2+)</name>
        <dbReference type="ChEBI" id="CHEBI:18420"/>
        <label>2</label>
    </ligand>
</feature>
<dbReference type="GO" id="GO:0006020">
    <property type="term" value="P:inositol metabolic process"/>
    <property type="evidence" value="ECO:0007669"/>
    <property type="project" value="TreeGrafter"/>
</dbReference>
<evidence type="ECO:0000256" key="5">
    <source>
        <dbReference type="ARBA" id="ARBA00022723"/>
    </source>
</evidence>
<keyword evidence="6 9" id="KW-0378">Hydrolase</keyword>
<dbReference type="InterPro" id="IPR020552">
    <property type="entry name" value="Inositol_monoPase_Li-sen"/>
</dbReference>
<comment type="pathway">
    <text evidence="3 9">Polyol metabolism; myo-inositol biosynthesis; myo-inositol from D-glucose 6-phosphate: step 2/2.</text>
</comment>
<dbReference type="CDD" id="cd01639">
    <property type="entry name" value="IMPase"/>
    <property type="match status" value="1"/>
</dbReference>
<dbReference type="InterPro" id="IPR020583">
    <property type="entry name" value="Inositol_monoP_metal-BS"/>
</dbReference>
<dbReference type="Gene3D" id="3.40.190.80">
    <property type="match status" value="1"/>
</dbReference>
<dbReference type="PROSITE" id="PS00629">
    <property type="entry name" value="IMP_1"/>
    <property type="match status" value="1"/>
</dbReference>
<evidence type="ECO:0000256" key="9">
    <source>
        <dbReference type="RuleBase" id="RU364068"/>
    </source>
</evidence>
<dbReference type="FunFam" id="3.40.190.80:FF:000002">
    <property type="entry name" value="Inositol-1-monophosphatase"/>
    <property type="match status" value="1"/>
</dbReference>
<dbReference type="EMBL" id="JARGDH010000001">
    <property type="protein sequence ID" value="KAL0279880.1"/>
    <property type="molecule type" value="Genomic_DNA"/>
</dbReference>
<dbReference type="AlphaFoldDB" id="A0AAW2IEH7"/>
<reference evidence="10" key="1">
    <citation type="journal article" date="2024" name="Gigascience">
        <title>Chromosome-level genome of the poultry shaft louse Menopon gallinae provides insight into the host-switching and adaptive evolution of parasitic lice.</title>
        <authorList>
            <person name="Xu Y."/>
            <person name="Ma L."/>
            <person name="Liu S."/>
            <person name="Liang Y."/>
            <person name="Liu Q."/>
            <person name="He Z."/>
            <person name="Tian L."/>
            <person name="Duan Y."/>
            <person name="Cai W."/>
            <person name="Li H."/>
            <person name="Song F."/>
        </authorList>
    </citation>
    <scope>NUCLEOTIDE SEQUENCE</scope>
    <source>
        <strain evidence="10">Cailab_2023a</strain>
    </source>
</reference>
<dbReference type="InterPro" id="IPR020550">
    <property type="entry name" value="Inositol_monophosphatase_CS"/>
</dbReference>
<protein>
    <recommendedName>
        <fullName evidence="9">Inositol-1-monophosphatase</fullName>
        <ecNumber evidence="9">3.1.3.25</ecNumber>
    </recommendedName>
</protein>
<dbReference type="PRINTS" id="PR00378">
    <property type="entry name" value="LIIMPHPHTASE"/>
</dbReference>
<dbReference type="PRINTS" id="PR00377">
    <property type="entry name" value="IMPHPHTASES"/>
</dbReference>
<accession>A0AAW2IEH7</accession>
<dbReference type="PROSITE" id="PS00630">
    <property type="entry name" value="IMP_2"/>
    <property type="match status" value="1"/>
</dbReference>
<organism evidence="10">
    <name type="scientific">Menopon gallinae</name>
    <name type="common">poultry shaft louse</name>
    <dbReference type="NCBI Taxonomy" id="328185"/>
    <lineage>
        <taxon>Eukaryota</taxon>
        <taxon>Metazoa</taxon>
        <taxon>Ecdysozoa</taxon>
        <taxon>Arthropoda</taxon>
        <taxon>Hexapoda</taxon>
        <taxon>Insecta</taxon>
        <taxon>Pterygota</taxon>
        <taxon>Neoptera</taxon>
        <taxon>Paraneoptera</taxon>
        <taxon>Psocodea</taxon>
        <taxon>Troctomorpha</taxon>
        <taxon>Phthiraptera</taxon>
        <taxon>Amblycera</taxon>
        <taxon>Menoponidae</taxon>
        <taxon>Menopon</taxon>
    </lineage>
</organism>
<keyword evidence="7 8" id="KW-0460">Magnesium</keyword>
<feature type="binding site" evidence="8">
    <location>
        <position position="91"/>
    </location>
    <ligand>
        <name>Mg(2+)</name>
        <dbReference type="ChEBI" id="CHEBI:18420"/>
        <label>1</label>
        <note>catalytic</note>
    </ligand>
</feature>
<name>A0AAW2IEH7_9NEOP</name>
<dbReference type="SUPFAM" id="SSF56655">
    <property type="entry name" value="Carbohydrate phosphatase"/>
    <property type="match status" value="1"/>
</dbReference>
<comment type="caution">
    <text evidence="10">The sequence shown here is derived from an EMBL/GenBank/DDBJ whole genome shotgun (WGS) entry which is preliminary data.</text>
</comment>
<evidence type="ECO:0000256" key="7">
    <source>
        <dbReference type="ARBA" id="ARBA00022842"/>
    </source>
</evidence>
<dbReference type="EC" id="3.1.3.25" evidence="9"/>
<comment type="cofactor">
    <cofactor evidence="2 8 9">
        <name>Mg(2+)</name>
        <dbReference type="ChEBI" id="CHEBI:18420"/>
    </cofactor>
</comment>
<dbReference type="GO" id="GO:0007165">
    <property type="term" value="P:signal transduction"/>
    <property type="evidence" value="ECO:0007669"/>
    <property type="project" value="TreeGrafter"/>
</dbReference>
<evidence type="ECO:0000256" key="3">
    <source>
        <dbReference type="ARBA" id="ARBA00005152"/>
    </source>
</evidence>
<dbReference type="PANTHER" id="PTHR20854:SF4">
    <property type="entry name" value="INOSITOL-1-MONOPHOSPHATASE-RELATED"/>
    <property type="match status" value="1"/>
</dbReference>
<dbReference type="GO" id="GO:0046854">
    <property type="term" value="P:phosphatidylinositol phosphate biosynthetic process"/>
    <property type="evidence" value="ECO:0007669"/>
    <property type="project" value="InterPro"/>
</dbReference>
<dbReference type="GO" id="GO:0046872">
    <property type="term" value="F:metal ion binding"/>
    <property type="evidence" value="ECO:0007669"/>
    <property type="project" value="UniProtKB-KW"/>
</dbReference>
<evidence type="ECO:0000256" key="6">
    <source>
        <dbReference type="ARBA" id="ARBA00022801"/>
    </source>
</evidence>
<dbReference type="Gene3D" id="3.30.540.10">
    <property type="entry name" value="Fructose-1,6-Bisphosphatase, subunit A, domain 1"/>
    <property type="match status" value="1"/>
</dbReference>
<dbReference type="GO" id="GO:0008934">
    <property type="term" value="F:inositol monophosphate 1-phosphatase activity"/>
    <property type="evidence" value="ECO:0007669"/>
    <property type="project" value="InterPro"/>
</dbReference>
<feature type="binding site" evidence="8">
    <location>
        <position position="220"/>
    </location>
    <ligand>
        <name>Mg(2+)</name>
        <dbReference type="ChEBI" id="CHEBI:18420"/>
        <label>2</label>
    </ligand>
</feature>
<evidence type="ECO:0000256" key="8">
    <source>
        <dbReference type="PIRSR" id="PIRSR600760-2"/>
    </source>
</evidence>
<evidence type="ECO:0000313" key="10">
    <source>
        <dbReference type="EMBL" id="KAL0279880.1"/>
    </source>
</evidence>
<gene>
    <name evidence="10" type="ORF">PYX00_001347</name>
</gene>
<sequence>MVVDLEECYDTITAAVKHAGEIIKSKIWATKSSVECKSSDIDLVTEVDKQVETYLMTTISKRFPDHQFIGEESVGDGGKCNLTDAPTWIIDPIDGTMNFVHGYPNVCVSVGFLVNKVPEIGIIYNPVLELFFEARRGKGAKLNGNEIHASRVTDLSKALIGYECGTSRDEEKTKNVLENISKLVRRVQGLRALGSAALNMAMVALGGTDAYFEFGTHAWDVAAGDLIVREAGGVVIDPAGGNFDIMSRRVLCAGTQDVAIQLSKELLQFYPERD</sequence>
<evidence type="ECO:0000256" key="1">
    <source>
        <dbReference type="ARBA" id="ARBA00001033"/>
    </source>
</evidence>
<proteinExistence type="inferred from homology"/>
<feature type="binding site" evidence="8">
    <location>
        <position position="94"/>
    </location>
    <ligand>
        <name>Mg(2+)</name>
        <dbReference type="ChEBI" id="CHEBI:18420"/>
        <label>1</label>
        <note>catalytic</note>
    </ligand>
</feature>
<feature type="binding site" evidence="8">
    <location>
        <position position="71"/>
    </location>
    <ligand>
        <name>Mg(2+)</name>
        <dbReference type="ChEBI" id="CHEBI:18420"/>
        <label>1</label>
        <note>catalytic</note>
    </ligand>
</feature>
<comment type="catalytic activity">
    <reaction evidence="1 9">
        <text>a myo-inositol phosphate + H2O = myo-inositol + phosphate</text>
        <dbReference type="Rhea" id="RHEA:24056"/>
        <dbReference type="ChEBI" id="CHEBI:15377"/>
        <dbReference type="ChEBI" id="CHEBI:17268"/>
        <dbReference type="ChEBI" id="CHEBI:43474"/>
        <dbReference type="ChEBI" id="CHEBI:84139"/>
        <dbReference type="EC" id="3.1.3.25"/>
    </reaction>
</comment>
<dbReference type="PANTHER" id="PTHR20854">
    <property type="entry name" value="INOSITOL MONOPHOSPHATASE"/>
    <property type="match status" value="1"/>
</dbReference>